<dbReference type="InterPro" id="IPR041588">
    <property type="entry name" value="Integrase_H2C2"/>
</dbReference>
<comment type="caution">
    <text evidence="2">The sequence shown here is derived from an EMBL/GenBank/DDBJ whole genome shotgun (WGS) entry which is preliminary data.</text>
</comment>
<dbReference type="EMBL" id="SFCI01000674">
    <property type="protein sequence ID" value="TFY78471.1"/>
    <property type="molecule type" value="Genomic_DNA"/>
</dbReference>
<dbReference type="OrthoDB" id="2273864at2759"/>
<keyword evidence="3" id="KW-1185">Reference proteome</keyword>
<reference evidence="2 3" key="1">
    <citation type="submission" date="2019-02" db="EMBL/GenBank/DDBJ databases">
        <title>Genome sequencing of the rare red list fungi Hericium alpestre (H. flagellum).</title>
        <authorList>
            <person name="Buettner E."/>
            <person name="Kellner H."/>
        </authorList>
    </citation>
    <scope>NUCLEOTIDE SEQUENCE [LARGE SCALE GENOMIC DNA]</scope>
    <source>
        <strain evidence="2 3">DSM 108284</strain>
    </source>
</reference>
<feature type="domain" description="Integrase zinc-binding" evidence="1">
    <location>
        <begin position="64"/>
        <end position="118"/>
    </location>
</feature>
<proteinExistence type="predicted"/>
<gene>
    <name evidence="2" type="ORF">EWM64_g5541</name>
</gene>
<organism evidence="2 3">
    <name type="scientific">Hericium alpestre</name>
    <dbReference type="NCBI Taxonomy" id="135208"/>
    <lineage>
        <taxon>Eukaryota</taxon>
        <taxon>Fungi</taxon>
        <taxon>Dikarya</taxon>
        <taxon>Basidiomycota</taxon>
        <taxon>Agaricomycotina</taxon>
        <taxon>Agaricomycetes</taxon>
        <taxon>Russulales</taxon>
        <taxon>Hericiaceae</taxon>
        <taxon>Hericium</taxon>
    </lineage>
</organism>
<evidence type="ECO:0000313" key="3">
    <source>
        <dbReference type="Proteomes" id="UP000298061"/>
    </source>
</evidence>
<dbReference type="PANTHER" id="PTHR47266">
    <property type="entry name" value="ENDONUCLEASE-RELATED"/>
    <property type="match status" value="1"/>
</dbReference>
<dbReference type="Pfam" id="PF17921">
    <property type="entry name" value="Integrase_H2C2"/>
    <property type="match status" value="1"/>
</dbReference>
<protein>
    <recommendedName>
        <fullName evidence="1">Integrase zinc-binding domain-containing protein</fullName>
    </recommendedName>
</protein>
<dbReference type="InterPro" id="IPR052160">
    <property type="entry name" value="Gypsy_RT_Integrase-like"/>
</dbReference>
<sequence length="166" mass="18886">MPDSAIQDELIAEANKFNKSRNLIEALQQQAPTFVDKGLDSWSLDDNGLLLYHGKIYVAKFDEIHRKIIRQVHENPAYGHPGKWRTVELVQRDYFWPGMVSFTRDFVKGCTTCQAMKNQNHCPCIPLQPIPAEPDALPFETVSTDLIVKLPESDGFDLIAVFIDQL</sequence>
<dbReference type="Proteomes" id="UP000298061">
    <property type="component" value="Unassembled WGS sequence"/>
</dbReference>
<dbReference type="Gene3D" id="1.10.340.70">
    <property type="match status" value="1"/>
</dbReference>
<accession>A0A4Y9ZX30</accession>
<evidence type="ECO:0000313" key="2">
    <source>
        <dbReference type="EMBL" id="TFY78471.1"/>
    </source>
</evidence>
<dbReference type="AlphaFoldDB" id="A0A4Y9ZX30"/>
<evidence type="ECO:0000259" key="1">
    <source>
        <dbReference type="Pfam" id="PF17921"/>
    </source>
</evidence>
<dbReference type="STRING" id="135208.A0A4Y9ZX30"/>
<name>A0A4Y9ZX30_9AGAM</name>